<feature type="non-terminal residue" evidence="1">
    <location>
        <position position="59"/>
    </location>
</feature>
<dbReference type="AlphaFoldDB" id="A0A813FAT4"/>
<reference evidence="1" key="1">
    <citation type="submission" date="2021-02" db="EMBL/GenBank/DDBJ databases">
        <authorList>
            <person name="Dougan E. K."/>
            <person name="Rhodes N."/>
            <person name="Thang M."/>
            <person name="Chan C."/>
        </authorList>
    </citation>
    <scope>NUCLEOTIDE SEQUENCE</scope>
</reference>
<gene>
    <name evidence="1" type="ORF">PGLA1383_LOCUS26696</name>
</gene>
<evidence type="ECO:0000313" key="1">
    <source>
        <dbReference type="EMBL" id="CAE8608865.1"/>
    </source>
</evidence>
<organism evidence="1 2">
    <name type="scientific">Polarella glacialis</name>
    <name type="common">Dinoflagellate</name>
    <dbReference type="NCBI Taxonomy" id="89957"/>
    <lineage>
        <taxon>Eukaryota</taxon>
        <taxon>Sar</taxon>
        <taxon>Alveolata</taxon>
        <taxon>Dinophyceae</taxon>
        <taxon>Suessiales</taxon>
        <taxon>Suessiaceae</taxon>
        <taxon>Polarella</taxon>
    </lineage>
</organism>
<feature type="non-terminal residue" evidence="1">
    <location>
        <position position="1"/>
    </location>
</feature>
<accession>A0A813FAT4</accession>
<keyword evidence="2" id="KW-1185">Reference proteome</keyword>
<protein>
    <submittedName>
        <fullName evidence="1">Uncharacterized protein</fullName>
    </submittedName>
</protein>
<dbReference type="Proteomes" id="UP000654075">
    <property type="component" value="Unassembled WGS sequence"/>
</dbReference>
<dbReference type="EMBL" id="CAJNNV010024072">
    <property type="protein sequence ID" value="CAE8608865.1"/>
    <property type="molecule type" value="Genomic_DNA"/>
</dbReference>
<evidence type="ECO:0000313" key="2">
    <source>
        <dbReference type="Proteomes" id="UP000654075"/>
    </source>
</evidence>
<sequence length="59" mass="6824">LPMQRLLGRRMSHLRASPWRNFQPERLPPAWPRHGVKLCMCDSQVSVDAPLATFEPVDK</sequence>
<proteinExistence type="predicted"/>
<comment type="caution">
    <text evidence="1">The sequence shown here is derived from an EMBL/GenBank/DDBJ whole genome shotgun (WGS) entry which is preliminary data.</text>
</comment>
<name>A0A813FAT4_POLGL</name>